<dbReference type="AlphaFoldDB" id="A0A4R8WWI7"/>
<feature type="transmembrane region" description="Helical" evidence="1">
    <location>
        <begin position="83"/>
        <end position="102"/>
    </location>
</feature>
<accession>A0A4R8WWI7</accession>
<dbReference type="Pfam" id="PF03729">
    <property type="entry name" value="DUF308"/>
    <property type="match status" value="1"/>
</dbReference>
<dbReference type="PANTHER" id="PTHR34989:SF1">
    <property type="entry name" value="PROTEIN HDED"/>
    <property type="match status" value="1"/>
</dbReference>
<sequence length="193" mass="19536">MSNGIATFDLTIDPGKLSKSELTSVRVAMGLAGLAAVVLGAVVLARPGATLAINAVLFGLYFLFGGVARLARGVIMTGATGGIRVLNIVLGVLLLGVGIVAIRNPLNSFAVLGMIIGISWLVEAVAALVETAPDASKWFSMLFGAISLVAGIAILLSPVNSLAVLVLVGGVFLVISGASQTVMAFTFGRTARA</sequence>
<feature type="transmembrane region" description="Helical" evidence="1">
    <location>
        <begin position="138"/>
        <end position="156"/>
    </location>
</feature>
<evidence type="ECO:0000313" key="2">
    <source>
        <dbReference type="EMBL" id="TFC16800.1"/>
    </source>
</evidence>
<feature type="transmembrane region" description="Helical" evidence="1">
    <location>
        <begin position="51"/>
        <end position="71"/>
    </location>
</feature>
<gene>
    <name evidence="2" type="ORF">E3O19_06600</name>
</gene>
<comment type="caution">
    <text evidence="2">The sequence shown here is derived from an EMBL/GenBank/DDBJ whole genome shotgun (WGS) entry which is preliminary data.</text>
</comment>
<keyword evidence="3" id="KW-1185">Reference proteome</keyword>
<keyword evidence="1" id="KW-0812">Transmembrane</keyword>
<dbReference type="RefSeq" id="WP_134566359.1">
    <property type="nucleotide sequence ID" value="NZ_SOFP01000035.1"/>
</dbReference>
<feature type="transmembrane region" description="Helical" evidence="1">
    <location>
        <begin position="108"/>
        <end position="129"/>
    </location>
</feature>
<name>A0A4R8WWI7_9MICO</name>
<evidence type="ECO:0008006" key="4">
    <source>
        <dbReference type="Google" id="ProtNLM"/>
    </source>
</evidence>
<dbReference type="OrthoDB" id="3238356at2"/>
<proteinExistence type="predicted"/>
<dbReference type="GO" id="GO:0005886">
    <property type="term" value="C:plasma membrane"/>
    <property type="evidence" value="ECO:0007669"/>
    <property type="project" value="TreeGrafter"/>
</dbReference>
<dbReference type="Proteomes" id="UP000298412">
    <property type="component" value="Unassembled WGS sequence"/>
</dbReference>
<protein>
    <recommendedName>
        <fullName evidence="4">HdeD family acid-resistance protein</fullName>
    </recommendedName>
</protein>
<feature type="transmembrane region" description="Helical" evidence="1">
    <location>
        <begin position="162"/>
        <end position="187"/>
    </location>
</feature>
<reference evidence="2 3" key="1">
    <citation type="submission" date="2019-03" db="EMBL/GenBank/DDBJ databases">
        <title>Genomics of glacier-inhabiting Cryobacterium strains.</title>
        <authorList>
            <person name="Liu Q."/>
            <person name="Xin Y.-H."/>
        </authorList>
    </citation>
    <scope>NUCLEOTIDE SEQUENCE [LARGE SCALE GENOMIC DNA]</scope>
    <source>
        <strain evidence="2 3">MDT1-3</strain>
    </source>
</reference>
<dbReference type="InterPro" id="IPR052712">
    <property type="entry name" value="Acid_resist_chaperone_HdeD"/>
</dbReference>
<evidence type="ECO:0000313" key="3">
    <source>
        <dbReference type="Proteomes" id="UP000298412"/>
    </source>
</evidence>
<organism evidence="2 3">
    <name type="scientific">Cryobacterium algoritolerans</name>
    <dbReference type="NCBI Taxonomy" id="1259184"/>
    <lineage>
        <taxon>Bacteria</taxon>
        <taxon>Bacillati</taxon>
        <taxon>Actinomycetota</taxon>
        <taxon>Actinomycetes</taxon>
        <taxon>Micrococcales</taxon>
        <taxon>Microbacteriaceae</taxon>
        <taxon>Cryobacterium</taxon>
    </lineage>
</organism>
<keyword evidence="1" id="KW-1133">Transmembrane helix</keyword>
<dbReference type="PANTHER" id="PTHR34989">
    <property type="entry name" value="PROTEIN HDED"/>
    <property type="match status" value="1"/>
</dbReference>
<dbReference type="InterPro" id="IPR005325">
    <property type="entry name" value="DUF308_memb"/>
</dbReference>
<keyword evidence="1" id="KW-0472">Membrane</keyword>
<evidence type="ECO:0000256" key="1">
    <source>
        <dbReference type="SAM" id="Phobius"/>
    </source>
</evidence>
<feature type="transmembrane region" description="Helical" evidence="1">
    <location>
        <begin position="25"/>
        <end position="45"/>
    </location>
</feature>
<dbReference type="EMBL" id="SOFP01000035">
    <property type="protein sequence ID" value="TFC16800.1"/>
    <property type="molecule type" value="Genomic_DNA"/>
</dbReference>